<proteinExistence type="predicted"/>
<dbReference type="InterPro" id="IPR027417">
    <property type="entry name" value="P-loop_NTPase"/>
</dbReference>
<protein>
    <recommendedName>
        <fullName evidence="1">CP-type G domain-containing protein</fullName>
    </recommendedName>
</protein>
<accession>A0A917RWF5</accession>
<dbReference type="InterPro" id="IPR006073">
    <property type="entry name" value="GTP-bd"/>
</dbReference>
<dbReference type="PANTHER" id="PTHR46434">
    <property type="entry name" value="GENETIC INTERACTOR OF PROHIBITINS 3, MITOCHONDRIAL"/>
    <property type="match status" value="1"/>
</dbReference>
<name>A0A917RWF5_9BACL</name>
<dbReference type="SUPFAM" id="SSF52540">
    <property type="entry name" value="P-loop containing nucleoside triphosphate hydrolases"/>
    <property type="match status" value="1"/>
</dbReference>
<evidence type="ECO:0000313" key="3">
    <source>
        <dbReference type="Proteomes" id="UP000654670"/>
    </source>
</evidence>
<dbReference type="RefSeq" id="WP_188800668.1">
    <property type="nucleotide sequence ID" value="NZ_BMOK01000001.1"/>
</dbReference>
<dbReference type="InterPro" id="IPR019988">
    <property type="entry name" value="GTP-bd_ribosome_bgen_YqeH"/>
</dbReference>
<reference evidence="2" key="1">
    <citation type="journal article" date="2014" name="Int. J. Syst. Evol. Microbiol.">
        <title>Complete genome sequence of Corynebacterium casei LMG S-19264T (=DSM 44701T), isolated from a smear-ripened cheese.</title>
        <authorList>
            <consortium name="US DOE Joint Genome Institute (JGI-PGF)"/>
            <person name="Walter F."/>
            <person name="Albersmeier A."/>
            <person name="Kalinowski J."/>
            <person name="Ruckert C."/>
        </authorList>
    </citation>
    <scope>NUCLEOTIDE SEQUENCE</scope>
    <source>
        <strain evidence="2">JCM 15325</strain>
    </source>
</reference>
<dbReference type="PANTHER" id="PTHR46434:SF1">
    <property type="entry name" value="GENETIC INTERACTOR OF PROHIBITINS 3, MITOCHONDRIAL"/>
    <property type="match status" value="1"/>
</dbReference>
<keyword evidence="3" id="KW-1185">Reference proteome</keyword>
<dbReference type="Pfam" id="PF01926">
    <property type="entry name" value="MMR_HSR1"/>
    <property type="match status" value="1"/>
</dbReference>
<evidence type="ECO:0000313" key="2">
    <source>
        <dbReference type="EMBL" id="GGL40552.1"/>
    </source>
</evidence>
<reference evidence="2" key="2">
    <citation type="submission" date="2020-09" db="EMBL/GenBank/DDBJ databases">
        <authorList>
            <person name="Sun Q."/>
            <person name="Ohkuma M."/>
        </authorList>
    </citation>
    <scope>NUCLEOTIDE SEQUENCE</scope>
    <source>
        <strain evidence="2">JCM 15325</strain>
    </source>
</reference>
<dbReference type="CDD" id="cd01855">
    <property type="entry name" value="YqeH"/>
    <property type="match status" value="1"/>
</dbReference>
<gene>
    <name evidence="2" type="primary">yqeH</name>
    <name evidence="2" type="ORF">GCM10007968_00630</name>
</gene>
<feature type="domain" description="CP-type G" evidence="1">
    <location>
        <begin position="59"/>
        <end position="222"/>
    </location>
</feature>
<dbReference type="AlphaFoldDB" id="A0A917RWF5"/>
<dbReference type="PROSITE" id="PS51721">
    <property type="entry name" value="G_CP"/>
    <property type="match status" value="1"/>
</dbReference>
<dbReference type="InterPro" id="IPR030378">
    <property type="entry name" value="G_CP_dom"/>
</dbReference>
<dbReference type="InterPro" id="IPR048422">
    <property type="entry name" value="NOA1/YqeH-like_C"/>
</dbReference>
<dbReference type="Gene3D" id="3.40.50.300">
    <property type="entry name" value="P-loop containing nucleotide triphosphate hydrolases"/>
    <property type="match status" value="1"/>
</dbReference>
<organism evidence="2 3">
    <name type="scientific">Sporolactobacillus putidus</name>
    <dbReference type="NCBI Taxonomy" id="492735"/>
    <lineage>
        <taxon>Bacteria</taxon>
        <taxon>Bacillati</taxon>
        <taxon>Bacillota</taxon>
        <taxon>Bacilli</taxon>
        <taxon>Bacillales</taxon>
        <taxon>Sporolactobacillaceae</taxon>
        <taxon>Sporolactobacillus</taxon>
    </lineage>
</organism>
<sequence>MPDIYCEGCGVKIQTEDETALGYAPPGALRNEPVVCRRCFRLKNYNEVQSVPITGDDFLKMLSRIAEVDALVVYLVDIFDFSGSWVPGLQRFVGENPVLLVGNKKDLLPKSTNANKLKSWIWRSAKELGLKPVDVLLMSAEKNHGIDEVKRSMEFYRDGRDVYIVGSTNVGKSTFINHLIQETVGGSGVITTSRFPGTTLDFIGVPLDDGCTLYDTPGVVNLRQMVHFVDVEDYRQVMPNREIKPKVFQLNENQTLFLAGMARVDYLGPGRRSLIVYASNALVIHRTKLENADDLFKRQYGHLLAPPGRRDQLPVLKRFDYRTGELNTDIVFSGLGWVTVKGRGARLSAFVPEGIGVTVRSSIIKG</sequence>
<evidence type="ECO:0000259" key="1">
    <source>
        <dbReference type="PROSITE" id="PS51721"/>
    </source>
</evidence>
<dbReference type="EMBL" id="BMOK01000001">
    <property type="protein sequence ID" value="GGL40552.1"/>
    <property type="molecule type" value="Genomic_DNA"/>
</dbReference>
<dbReference type="NCBIfam" id="TIGR03597">
    <property type="entry name" value="GTPase_YqeH"/>
    <property type="match status" value="1"/>
</dbReference>
<dbReference type="Proteomes" id="UP000654670">
    <property type="component" value="Unassembled WGS sequence"/>
</dbReference>
<dbReference type="Pfam" id="PF21516">
    <property type="entry name" value="YqeH-like_C"/>
    <property type="match status" value="1"/>
</dbReference>
<dbReference type="GO" id="GO:0005525">
    <property type="term" value="F:GTP binding"/>
    <property type="evidence" value="ECO:0007669"/>
    <property type="project" value="InterPro"/>
</dbReference>
<dbReference type="InterPro" id="IPR050896">
    <property type="entry name" value="Mito_lipid_metab_GTPase"/>
</dbReference>
<comment type="caution">
    <text evidence="2">The sequence shown here is derived from an EMBL/GenBank/DDBJ whole genome shotgun (WGS) entry which is preliminary data.</text>
</comment>